<gene>
    <name evidence="3" type="ORF">H8D24_03960</name>
</gene>
<reference evidence="3 4" key="1">
    <citation type="submission" date="2020-08" db="EMBL/GenBank/DDBJ databases">
        <title>Bridging the membrane lipid divide: bacteria of the FCB group superphylum have the potential to synthesize archaeal ether lipids.</title>
        <authorList>
            <person name="Villanueva L."/>
            <person name="Von Meijenfeldt F.A.B."/>
            <person name="Westbye A.B."/>
            <person name="Yadav S."/>
            <person name="Hopmans E.C."/>
            <person name="Dutilh B.E."/>
            <person name="Sinninghe Damste J.S."/>
        </authorList>
    </citation>
    <scope>NUCLEOTIDE SEQUENCE [LARGE SCALE GENOMIC DNA]</scope>
    <source>
        <strain evidence="3">NIOZ-UU100</strain>
    </source>
</reference>
<evidence type="ECO:0000256" key="1">
    <source>
        <dbReference type="PROSITE-ProRule" id="PRU00464"/>
    </source>
</evidence>
<dbReference type="SUPFAM" id="SSF54197">
    <property type="entry name" value="HIT-like"/>
    <property type="match status" value="1"/>
</dbReference>
<sequence>MNIHPKLIEDTKYLGKLELSHCLLMNDSRYPWIILVPDVDDAEEIYQLTEEQSVLLMNESCLIQQLIVDLFHPDKLNLGALGNIVPQLHLHHIARESGDPAWPGPVWGHSPAIPYSIKKLEKTINLIKNSIELTEQ</sequence>
<proteinExistence type="predicted"/>
<protein>
    <submittedName>
        <fullName evidence="3">HIT family protein</fullName>
    </submittedName>
</protein>
<dbReference type="InterPro" id="IPR011146">
    <property type="entry name" value="HIT-like"/>
</dbReference>
<evidence type="ECO:0000313" key="3">
    <source>
        <dbReference type="EMBL" id="MBC8519546.1"/>
    </source>
</evidence>
<evidence type="ECO:0000313" key="4">
    <source>
        <dbReference type="Proteomes" id="UP000654401"/>
    </source>
</evidence>
<comment type="caution">
    <text evidence="1">Lacks conserved residue(s) required for the propagation of feature annotation.</text>
</comment>
<dbReference type="Proteomes" id="UP000654401">
    <property type="component" value="Unassembled WGS sequence"/>
</dbReference>
<name>A0A8J6PAR1_9GAMM</name>
<dbReference type="GO" id="GO:0003824">
    <property type="term" value="F:catalytic activity"/>
    <property type="evidence" value="ECO:0007669"/>
    <property type="project" value="InterPro"/>
</dbReference>
<dbReference type="Gene3D" id="3.30.428.10">
    <property type="entry name" value="HIT-like"/>
    <property type="match status" value="1"/>
</dbReference>
<dbReference type="PIRSF" id="PIRSF000714">
    <property type="entry name" value="HIT"/>
    <property type="match status" value="1"/>
</dbReference>
<organism evidence="3 4">
    <name type="scientific">Candidatus Thiopontia autotrophica</name>
    <dbReference type="NCBI Taxonomy" id="2841688"/>
    <lineage>
        <taxon>Bacteria</taxon>
        <taxon>Pseudomonadati</taxon>
        <taxon>Pseudomonadota</taxon>
        <taxon>Gammaproteobacteria</taxon>
        <taxon>Candidatus Thiopontia</taxon>
    </lineage>
</organism>
<dbReference type="InterPro" id="IPR026026">
    <property type="entry name" value="HIT_Hint"/>
</dbReference>
<dbReference type="PROSITE" id="PS51084">
    <property type="entry name" value="HIT_2"/>
    <property type="match status" value="1"/>
</dbReference>
<accession>A0A8J6PAR1</accession>
<evidence type="ECO:0000259" key="2">
    <source>
        <dbReference type="PROSITE" id="PS51084"/>
    </source>
</evidence>
<dbReference type="InterPro" id="IPR036265">
    <property type="entry name" value="HIT-like_sf"/>
</dbReference>
<dbReference type="AlphaFoldDB" id="A0A8J6PAR1"/>
<dbReference type="Pfam" id="PF01230">
    <property type="entry name" value="HIT"/>
    <property type="match status" value="1"/>
</dbReference>
<feature type="domain" description="HIT" evidence="2">
    <location>
        <begin position="33"/>
        <end position="102"/>
    </location>
</feature>
<comment type="caution">
    <text evidence="3">The sequence shown here is derived from an EMBL/GenBank/DDBJ whole genome shotgun (WGS) entry which is preliminary data.</text>
</comment>
<dbReference type="EMBL" id="JACNFK010000024">
    <property type="protein sequence ID" value="MBC8519546.1"/>
    <property type="molecule type" value="Genomic_DNA"/>
</dbReference>